<dbReference type="KEGG" id="cput:CONPUDRAFT_148307"/>
<dbReference type="InterPro" id="IPR036181">
    <property type="entry name" value="MIT_dom_sf"/>
</dbReference>
<dbReference type="Gene3D" id="1.20.58.80">
    <property type="entry name" value="Phosphotransferase system, lactose/cellobiose-type IIA subunit"/>
    <property type="match status" value="1"/>
</dbReference>
<dbReference type="GeneID" id="19202486"/>
<gene>
    <name evidence="2" type="ORF">CONPUDRAFT_148307</name>
</gene>
<dbReference type="SUPFAM" id="SSF116846">
    <property type="entry name" value="MIT domain"/>
    <property type="match status" value="1"/>
</dbReference>
<dbReference type="InterPro" id="IPR007330">
    <property type="entry name" value="MIT_dom"/>
</dbReference>
<dbReference type="AlphaFoldDB" id="A0A5M3N493"/>
<accession>A0A5M3N493</accession>
<name>A0A5M3N493_CONPW</name>
<keyword evidence="3" id="KW-1185">Reference proteome</keyword>
<protein>
    <recommendedName>
        <fullName evidence="1">MIT domain-containing protein</fullName>
    </recommendedName>
</protein>
<comment type="caution">
    <text evidence="2">The sequence shown here is derived from an EMBL/GenBank/DDBJ whole genome shotgun (WGS) entry which is preliminary data.</text>
</comment>
<dbReference type="Pfam" id="PF04212">
    <property type="entry name" value="MIT"/>
    <property type="match status" value="1"/>
</dbReference>
<dbReference type="OrthoDB" id="1278353at2759"/>
<feature type="domain" description="MIT" evidence="1">
    <location>
        <begin position="6"/>
        <end position="83"/>
    </location>
</feature>
<dbReference type="EMBL" id="JH711573">
    <property type="protein sequence ID" value="EIW86213.1"/>
    <property type="molecule type" value="Genomic_DNA"/>
</dbReference>
<dbReference type="Proteomes" id="UP000053558">
    <property type="component" value="Unassembled WGS sequence"/>
</dbReference>
<dbReference type="RefSeq" id="XP_007763105.1">
    <property type="nucleotide sequence ID" value="XM_007764915.1"/>
</dbReference>
<reference evidence="3" key="1">
    <citation type="journal article" date="2012" name="Science">
        <title>The Paleozoic origin of enzymatic lignin decomposition reconstructed from 31 fungal genomes.</title>
        <authorList>
            <person name="Floudas D."/>
            <person name="Binder M."/>
            <person name="Riley R."/>
            <person name="Barry K."/>
            <person name="Blanchette R.A."/>
            <person name="Henrissat B."/>
            <person name="Martinez A.T."/>
            <person name="Otillar R."/>
            <person name="Spatafora J.W."/>
            <person name="Yadav J.S."/>
            <person name="Aerts A."/>
            <person name="Benoit I."/>
            <person name="Boyd A."/>
            <person name="Carlson A."/>
            <person name="Copeland A."/>
            <person name="Coutinho P.M."/>
            <person name="de Vries R.P."/>
            <person name="Ferreira P."/>
            <person name="Findley K."/>
            <person name="Foster B."/>
            <person name="Gaskell J."/>
            <person name="Glotzer D."/>
            <person name="Gorecki P."/>
            <person name="Heitman J."/>
            <person name="Hesse C."/>
            <person name="Hori C."/>
            <person name="Igarashi K."/>
            <person name="Jurgens J.A."/>
            <person name="Kallen N."/>
            <person name="Kersten P."/>
            <person name="Kohler A."/>
            <person name="Kuees U."/>
            <person name="Kumar T.K.A."/>
            <person name="Kuo A."/>
            <person name="LaButti K."/>
            <person name="Larrondo L.F."/>
            <person name="Lindquist E."/>
            <person name="Ling A."/>
            <person name="Lombard V."/>
            <person name="Lucas S."/>
            <person name="Lundell T."/>
            <person name="Martin R."/>
            <person name="McLaughlin D.J."/>
            <person name="Morgenstern I."/>
            <person name="Morin E."/>
            <person name="Murat C."/>
            <person name="Nagy L.G."/>
            <person name="Nolan M."/>
            <person name="Ohm R.A."/>
            <person name="Patyshakuliyeva A."/>
            <person name="Rokas A."/>
            <person name="Ruiz-Duenas F.J."/>
            <person name="Sabat G."/>
            <person name="Salamov A."/>
            <person name="Samejima M."/>
            <person name="Schmutz J."/>
            <person name="Slot J.C."/>
            <person name="St John F."/>
            <person name="Stenlid J."/>
            <person name="Sun H."/>
            <person name="Sun S."/>
            <person name="Syed K."/>
            <person name="Tsang A."/>
            <person name="Wiebenga A."/>
            <person name="Young D."/>
            <person name="Pisabarro A."/>
            <person name="Eastwood D.C."/>
            <person name="Martin F."/>
            <person name="Cullen D."/>
            <person name="Grigoriev I.V."/>
            <person name="Hibbett D.S."/>
        </authorList>
    </citation>
    <scope>NUCLEOTIDE SEQUENCE [LARGE SCALE GENOMIC DNA]</scope>
    <source>
        <strain evidence="3">RWD-64-598 SS2</strain>
    </source>
</reference>
<evidence type="ECO:0000313" key="2">
    <source>
        <dbReference type="EMBL" id="EIW86213.1"/>
    </source>
</evidence>
<evidence type="ECO:0000259" key="1">
    <source>
        <dbReference type="SMART" id="SM00745"/>
    </source>
</evidence>
<dbReference type="SMART" id="SM00745">
    <property type="entry name" value="MIT"/>
    <property type="match status" value="1"/>
</dbReference>
<proteinExistence type="predicted"/>
<sequence length="119" mass="13423">MVTLSNRCFLEKGLGLVLQAIDEDNNHSYPEALRLYRDAIDCLASALEGETTESSRDIIRHKISEYSLRIADIERHVKFPSKHDSFPDPDYFPMPTFGEALSTAIKEKLLSSSDDSESD</sequence>
<organism evidence="2 3">
    <name type="scientific">Coniophora puteana (strain RWD-64-598)</name>
    <name type="common">Brown rot fungus</name>
    <dbReference type="NCBI Taxonomy" id="741705"/>
    <lineage>
        <taxon>Eukaryota</taxon>
        <taxon>Fungi</taxon>
        <taxon>Dikarya</taxon>
        <taxon>Basidiomycota</taxon>
        <taxon>Agaricomycotina</taxon>
        <taxon>Agaricomycetes</taxon>
        <taxon>Agaricomycetidae</taxon>
        <taxon>Boletales</taxon>
        <taxon>Coniophorineae</taxon>
        <taxon>Coniophoraceae</taxon>
        <taxon>Coniophora</taxon>
    </lineage>
</organism>
<evidence type="ECO:0000313" key="3">
    <source>
        <dbReference type="Proteomes" id="UP000053558"/>
    </source>
</evidence>